<dbReference type="EMBL" id="JXKM01000004">
    <property type="protein sequence ID" value="OJG35934.1"/>
    <property type="molecule type" value="Genomic_DNA"/>
</dbReference>
<dbReference type="OrthoDB" id="9795666at2"/>
<dbReference type="SUPFAM" id="SSF88659">
    <property type="entry name" value="Sigma3 and sigma4 domains of RNA polymerase sigma factors"/>
    <property type="match status" value="1"/>
</dbReference>
<keyword evidence="8" id="KW-1185">Reference proteome</keyword>
<dbReference type="InterPro" id="IPR039425">
    <property type="entry name" value="RNA_pol_sigma-70-like"/>
</dbReference>
<dbReference type="Pfam" id="PF04542">
    <property type="entry name" value="Sigma70_r2"/>
    <property type="match status" value="1"/>
</dbReference>
<evidence type="ECO:0000313" key="8">
    <source>
        <dbReference type="Proteomes" id="UP000183700"/>
    </source>
</evidence>
<dbReference type="SUPFAM" id="SSF88946">
    <property type="entry name" value="Sigma2 domain of RNA polymerase sigma factors"/>
    <property type="match status" value="1"/>
</dbReference>
<keyword evidence="4" id="KW-0804">Transcription</keyword>
<dbReference type="PANTHER" id="PTHR43133:SF51">
    <property type="entry name" value="RNA POLYMERASE SIGMA FACTOR"/>
    <property type="match status" value="1"/>
</dbReference>
<gene>
    <name evidence="7" type="ORF">RV00_GL002078</name>
</gene>
<reference evidence="7 8" key="1">
    <citation type="submission" date="2014-12" db="EMBL/GenBank/DDBJ databases">
        <title>Draft genome sequences of 29 type strains of Enterococci.</title>
        <authorList>
            <person name="Zhong Z."/>
            <person name="Sun Z."/>
            <person name="Liu W."/>
            <person name="Zhang W."/>
            <person name="Zhang H."/>
        </authorList>
    </citation>
    <scope>NUCLEOTIDE SEQUENCE [LARGE SCALE GENOMIC DNA]</scope>
    <source>
        <strain evidence="7 8">DSM 22802</strain>
    </source>
</reference>
<dbReference type="InterPro" id="IPR013249">
    <property type="entry name" value="RNA_pol_sigma70_r4_t2"/>
</dbReference>
<protein>
    <recommendedName>
        <fullName evidence="9">RNA polymerase sigma factor</fullName>
    </recommendedName>
</protein>
<dbReference type="GO" id="GO:0016987">
    <property type="term" value="F:sigma factor activity"/>
    <property type="evidence" value="ECO:0007669"/>
    <property type="project" value="UniProtKB-KW"/>
</dbReference>
<keyword evidence="2" id="KW-0805">Transcription regulation</keyword>
<dbReference type="Gene3D" id="1.10.1740.10">
    <property type="match status" value="1"/>
</dbReference>
<dbReference type="InterPro" id="IPR007627">
    <property type="entry name" value="RNA_pol_sigma70_r2"/>
</dbReference>
<dbReference type="GO" id="GO:0006352">
    <property type="term" value="P:DNA-templated transcription initiation"/>
    <property type="evidence" value="ECO:0007669"/>
    <property type="project" value="InterPro"/>
</dbReference>
<keyword evidence="3" id="KW-0731">Sigma factor</keyword>
<feature type="domain" description="RNA polymerase sigma factor 70 region 4 type 2" evidence="6">
    <location>
        <begin position="120"/>
        <end position="172"/>
    </location>
</feature>
<dbReference type="InterPro" id="IPR013325">
    <property type="entry name" value="RNA_pol_sigma_r2"/>
</dbReference>
<dbReference type="Gene3D" id="1.10.10.10">
    <property type="entry name" value="Winged helix-like DNA-binding domain superfamily/Winged helix DNA-binding domain"/>
    <property type="match status" value="1"/>
</dbReference>
<evidence type="ECO:0000313" key="7">
    <source>
        <dbReference type="EMBL" id="OJG35934.1"/>
    </source>
</evidence>
<evidence type="ECO:0000259" key="5">
    <source>
        <dbReference type="Pfam" id="PF04542"/>
    </source>
</evidence>
<dbReference type="PANTHER" id="PTHR43133">
    <property type="entry name" value="RNA POLYMERASE ECF-TYPE SIGMA FACTO"/>
    <property type="match status" value="1"/>
</dbReference>
<dbReference type="NCBIfam" id="TIGR02937">
    <property type="entry name" value="sigma70-ECF"/>
    <property type="match status" value="1"/>
</dbReference>
<comment type="caution">
    <text evidence="7">The sequence shown here is derived from an EMBL/GenBank/DDBJ whole genome shotgun (WGS) entry which is preliminary data.</text>
</comment>
<accession>A0A1L8SVR9</accession>
<name>A0A1L8SVR9_9ENTE</name>
<evidence type="ECO:0000256" key="4">
    <source>
        <dbReference type="ARBA" id="ARBA00023163"/>
    </source>
</evidence>
<organism evidence="7 8">
    <name type="scientific">Enterococcus devriesei</name>
    <dbReference type="NCBI Taxonomy" id="319970"/>
    <lineage>
        <taxon>Bacteria</taxon>
        <taxon>Bacillati</taxon>
        <taxon>Bacillota</taxon>
        <taxon>Bacilli</taxon>
        <taxon>Lactobacillales</taxon>
        <taxon>Enterococcaceae</taxon>
        <taxon>Enterococcus</taxon>
    </lineage>
</organism>
<dbReference type="Pfam" id="PF08281">
    <property type="entry name" value="Sigma70_r4_2"/>
    <property type="match status" value="1"/>
</dbReference>
<evidence type="ECO:0000256" key="1">
    <source>
        <dbReference type="ARBA" id="ARBA00010641"/>
    </source>
</evidence>
<dbReference type="CDD" id="cd06171">
    <property type="entry name" value="Sigma70_r4"/>
    <property type="match status" value="1"/>
</dbReference>
<sequence>MRRIKDYLIILRIKRGDVDAWEQLVEKYYDQIYQYCKRHFFGNHVLAEDLTQDTFMKVISKIDSYQFSGSFFNYLYTVAVNTCNNFSKRHKLDESSFDEAYDLLLNDQTNEPVILDEKAQMIQQALDHLPEYQREAVILKYYHELKVKEIAKITNASVATTQSRIYQGLVKMKQELEKEDISFE</sequence>
<evidence type="ECO:0008006" key="9">
    <source>
        <dbReference type="Google" id="ProtNLM"/>
    </source>
</evidence>
<proteinExistence type="inferred from homology"/>
<evidence type="ECO:0000259" key="6">
    <source>
        <dbReference type="Pfam" id="PF08281"/>
    </source>
</evidence>
<dbReference type="InterPro" id="IPR036388">
    <property type="entry name" value="WH-like_DNA-bd_sf"/>
</dbReference>
<comment type="similarity">
    <text evidence="1">Belongs to the sigma-70 factor family. ECF subfamily.</text>
</comment>
<dbReference type="AlphaFoldDB" id="A0A1L8SVR9"/>
<feature type="domain" description="RNA polymerase sigma-70 region 2" evidence="5">
    <location>
        <begin position="24"/>
        <end position="91"/>
    </location>
</feature>
<evidence type="ECO:0000256" key="2">
    <source>
        <dbReference type="ARBA" id="ARBA00023015"/>
    </source>
</evidence>
<dbReference type="GO" id="GO:0003677">
    <property type="term" value="F:DNA binding"/>
    <property type="evidence" value="ECO:0007669"/>
    <property type="project" value="InterPro"/>
</dbReference>
<dbReference type="STRING" id="319970.RV00_GL002078"/>
<dbReference type="Proteomes" id="UP000183700">
    <property type="component" value="Unassembled WGS sequence"/>
</dbReference>
<evidence type="ECO:0000256" key="3">
    <source>
        <dbReference type="ARBA" id="ARBA00023082"/>
    </source>
</evidence>
<dbReference type="InterPro" id="IPR014284">
    <property type="entry name" value="RNA_pol_sigma-70_dom"/>
</dbReference>
<dbReference type="InterPro" id="IPR013324">
    <property type="entry name" value="RNA_pol_sigma_r3/r4-like"/>
</dbReference>